<dbReference type="Gene3D" id="1.20.1440.230">
    <property type="entry name" value="NADH-ubiquinone oxidoreductase 51kDa subunit, iron-sulphur binding domain"/>
    <property type="match status" value="1"/>
</dbReference>
<organism evidence="11 12">
    <name type="scientific">Parendozoicomonas callyspongiae</name>
    <dbReference type="NCBI Taxonomy" id="2942213"/>
    <lineage>
        <taxon>Bacteria</taxon>
        <taxon>Pseudomonadati</taxon>
        <taxon>Pseudomonadota</taxon>
        <taxon>Gammaproteobacteria</taxon>
        <taxon>Oceanospirillales</taxon>
        <taxon>Endozoicomonadaceae</taxon>
        <taxon>Parendozoicomonas</taxon>
    </lineage>
</organism>
<feature type="domain" description="NADH-ubiquinone oxidoreductase 51kDa subunit iron-sulphur binding" evidence="10">
    <location>
        <begin position="317"/>
        <end position="362"/>
    </location>
</feature>
<keyword evidence="12" id="KW-1185">Reference proteome</keyword>
<evidence type="ECO:0000256" key="2">
    <source>
        <dbReference type="ARBA" id="ARBA00007523"/>
    </source>
</evidence>
<evidence type="ECO:0000256" key="1">
    <source>
        <dbReference type="ARBA" id="ARBA00001917"/>
    </source>
</evidence>
<dbReference type="InterPro" id="IPR001949">
    <property type="entry name" value="NADH-UbQ_OxRdtase_51kDa_CS"/>
</dbReference>
<dbReference type="InterPro" id="IPR037225">
    <property type="entry name" value="Nuo51_FMN-bd_sf"/>
</dbReference>
<evidence type="ECO:0000256" key="4">
    <source>
        <dbReference type="ARBA" id="ARBA00022485"/>
    </source>
</evidence>
<dbReference type="PANTHER" id="PTHR43578">
    <property type="entry name" value="NADH-QUINONE OXIDOREDUCTASE SUBUNIT F"/>
    <property type="match status" value="1"/>
</dbReference>
<reference evidence="11 12" key="1">
    <citation type="submission" date="2022-05" db="EMBL/GenBank/DDBJ databases">
        <authorList>
            <person name="Park J.-S."/>
        </authorList>
    </citation>
    <scope>NUCLEOTIDE SEQUENCE [LARGE SCALE GENOMIC DNA]</scope>
    <source>
        <strain evidence="11 12">2012CJ34-2</strain>
    </source>
</reference>
<dbReference type="Pfam" id="PF10589">
    <property type="entry name" value="NADH_4Fe-4S"/>
    <property type="match status" value="1"/>
</dbReference>
<evidence type="ECO:0000259" key="10">
    <source>
        <dbReference type="SMART" id="SM00928"/>
    </source>
</evidence>
<dbReference type="SUPFAM" id="SSF140490">
    <property type="entry name" value="Nqo1C-terminal domain-like"/>
    <property type="match status" value="1"/>
</dbReference>
<dbReference type="SUPFAM" id="SSF142984">
    <property type="entry name" value="Nqo1 middle domain-like"/>
    <property type="match status" value="1"/>
</dbReference>
<dbReference type="InterPro" id="IPR011538">
    <property type="entry name" value="Nuo51_FMN-bd"/>
</dbReference>
<dbReference type="InterPro" id="IPR037207">
    <property type="entry name" value="Nuop51_4Fe4S-bd_sf"/>
</dbReference>
<dbReference type="SMART" id="SM00928">
    <property type="entry name" value="NADH_4Fe-4S"/>
    <property type="match status" value="1"/>
</dbReference>
<dbReference type="PANTHER" id="PTHR43578:SF3">
    <property type="entry name" value="NADH-QUINONE OXIDOREDUCTASE SUBUNIT F"/>
    <property type="match status" value="1"/>
</dbReference>
<keyword evidence="4" id="KW-0004">4Fe-4S</keyword>
<dbReference type="Proteomes" id="UP001203338">
    <property type="component" value="Unassembled WGS sequence"/>
</dbReference>
<gene>
    <name evidence="11" type="ORF">M3P05_06645</name>
</gene>
<dbReference type="Pfam" id="PF10531">
    <property type="entry name" value="SLBB"/>
    <property type="match status" value="1"/>
</dbReference>
<dbReference type="SUPFAM" id="SSF142019">
    <property type="entry name" value="Nqo1 FMN-binding domain-like"/>
    <property type="match status" value="1"/>
</dbReference>
<evidence type="ECO:0000313" key="12">
    <source>
        <dbReference type="Proteomes" id="UP001203338"/>
    </source>
</evidence>
<evidence type="ECO:0000256" key="9">
    <source>
        <dbReference type="ARBA" id="ARBA00032787"/>
    </source>
</evidence>
<evidence type="ECO:0000256" key="6">
    <source>
        <dbReference type="ARBA" id="ARBA00023004"/>
    </source>
</evidence>
<protein>
    <recommendedName>
        <fullName evidence="3">NADH-quinone oxidoreductase subunit F</fullName>
    </recommendedName>
    <alternativeName>
        <fullName evidence="8">NADH dehydrogenase I subunit F</fullName>
    </alternativeName>
    <alternativeName>
        <fullName evidence="9">NDH-1 subunit F</fullName>
    </alternativeName>
</protein>
<dbReference type="InterPro" id="IPR019575">
    <property type="entry name" value="Nuop51_4Fe4S-bd"/>
</dbReference>
<evidence type="ECO:0000256" key="5">
    <source>
        <dbReference type="ARBA" id="ARBA00022723"/>
    </source>
</evidence>
<name>A0ABT0PE85_9GAMM</name>
<dbReference type="Gene3D" id="3.40.50.11540">
    <property type="entry name" value="NADH-ubiquinone oxidoreductase 51kDa subunit"/>
    <property type="match status" value="1"/>
</dbReference>
<dbReference type="Pfam" id="PF01512">
    <property type="entry name" value="Complex1_51K"/>
    <property type="match status" value="1"/>
</dbReference>
<evidence type="ECO:0000256" key="8">
    <source>
        <dbReference type="ARBA" id="ARBA00031578"/>
    </source>
</evidence>
<evidence type="ECO:0000256" key="3">
    <source>
        <dbReference type="ARBA" id="ARBA00019901"/>
    </source>
</evidence>
<keyword evidence="5" id="KW-0479">Metal-binding</keyword>
<sequence>MDRINPVSAVDYMNEGGYEGLKKSLWMSELDIIHEITESTLRGRGGAGFPTGIKLSHAHNARSKNKFVLCNADEGEPGTNKDRILLSKDPNSIFEGMAIAARAIGADKGYIYLRAEYPYIVPILEQALENAREAGCLGDNIFGSEFSFDIEIRPGGGAYVCGEESAMIESMEGKRGEPRFRPPYPTVQGLFQEPTAVFNVETLANIGPIMYRGADWYKTMGTKKSHGTKLYTISGNVRNKGVYEYEVGVNLKDLIYEAGGGIPDGRKLLAVQTGGTAGAIINKHQINMPMDPAYVADSGGSMGAGDVLVIDNTNDIVDILDNVLSFFVHESCGKCTPCREGSMRLYQLASGIIDGTTTSEGMENIRELCETMRLASLCGLGQSVPIPVLSCLDNFREIFDEYIVRNEKNKKIAAGGAK</sequence>
<keyword evidence="6" id="KW-0408">Iron</keyword>
<keyword evidence="7" id="KW-0411">Iron-sulfur</keyword>
<comment type="similarity">
    <text evidence="2">Belongs to the complex I 51 kDa subunit family.</text>
</comment>
<dbReference type="Gene3D" id="3.10.20.600">
    <property type="match status" value="1"/>
</dbReference>
<proteinExistence type="inferred from homology"/>
<accession>A0ABT0PE85</accession>
<evidence type="ECO:0000256" key="7">
    <source>
        <dbReference type="ARBA" id="ARBA00023014"/>
    </source>
</evidence>
<dbReference type="InterPro" id="IPR019554">
    <property type="entry name" value="Soluble_ligand-bd"/>
</dbReference>
<evidence type="ECO:0000313" key="11">
    <source>
        <dbReference type="EMBL" id="MCL6269618.1"/>
    </source>
</evidence>
<comment type="cofactor">
    <cofactor evidence="1">
        <name>FMN</name>
        <dbReference type="ChEBI" id="CHEBI:58210"/>
    </cofactor>
</comment>
<dbReference type="EMBL" id="JAMFLX010000007">
    <property type="protein sequence ID" value="MCL6269618.1"/>
    <property type="molecule type" value="Genomic_DNA"/>
</dbReference>
<comment type="caution">
    <text evidence="11">The sequence shown here is derived from an EMBL/GenBank/DDBJ whole genome shotgun (WGS) entry which is preliminary data.</text>
</comment>
<dbReference type="RefSeq" id="WP_249698675.1">
    <property type="nucleotide sequence ID" value="NZ_JAMFLX010000007.1"/>
</dbReference>
<dbReference type="PROSITE" id="PS00645">
    <property type="entry name" value="COMPLEX1_51K_2"/>
    <property type="match status" value="1"/>
</dbReference>